<dbReference type="Gene3D" id="2.150.10.10">
    <property type="entry name" value="Serralysin-like metalloprotease, C-terminal"/>
    <property type="match status" value="2"/>
</dbReference>
<comment type="subcellular location">
    <subcellularLocation>
        <location evidence="1">Secreted</location>
    </subcellularLocation>
</comment>
<comment type="caution">
    <text evidence="3">The sequence shown here is derived from an EMBL/GenBank/DDBJ whole genome shotgun (WGS) entry which is preliminary data.</text>
</comment>
<keyword evidence="2" id="KW-0964">Secreted</keyword>
<dbReference type="InterPro" id="IPR001343">
    <property type="entry name" value="Hemolysn_Ca-bd"/>
</dbReference>
<protein>
    <submittedName>
        <fullName evidence="3">Glycerophosphoryl diester phosphodiesterase</fullName>
    </submittedName>
</protein>
<dbReference type="InterPro" id="IPR050557">
    <property type="entry name" value="RTX_toxin/Mannuronan_C5-epim"/>
</dbReference>
<dbReference type="PANTHER" id="PTHR38340">
    <property type="entry name" value="S-LAYER PROTEIN"/>
    <property type="match status" value="1"/>
</dbReference>
<dbReference type="RefSeq" id="WP_226582988.1">
    <property type="nucleotide sequence ID" value="NZ_BLAY01000051.1"/>
</dbReference>
<evidence type="ECO:0000256" key="1">
    <source>
        <dbReference type="ARBA" id="ARBA00004613"/>
    </source>
</evidence>
<evidence type="ECO:0000313" key="4">
    <source>
        <dbReference type="Proteomes" id="UP001050975"/>
    </source>
</evidence>
<proteinExistence type="predicted"/>
<dbReference type="GO" id="GO:0005576">
    <property type="term" value="C:extracellular region"/>
    <property type="evidence" value="ECO:0007669"/>
    <property type="project" value="UniProtKB-SubCell"/>
</dbReference>
<dbReference type="Pfam" id="PF00353">
    <property type="entry name" value="HemolysinCabind"/>
    <property type="match status" value="2"/>
</dbReference>
<accession>A0AAV3XGZ9</accession>
<evidence type="ECO:0000313" key="3">
    <source>
        <dbReference type="EMBL" id="GET38757.1"/>
    </source>
</evidence>
<dbReference type="PRINTS" id="PR00313">
    <property type="entry name" value="CABNDNGRPT"/>
</dbReference>
<evidence type="ECO:0000256" key="2">
    <source>
        <dbReference type="ARBA" id="ARBA00022525"/>
    </source>
</evidence>
<dbReference type="Proteomes" id="UP001050975">
    <property type="component" value="Unassembled WGS sequence"/>
</dbReference>
<sequence length="709" mass="75532">MVSNANPYIRNVPGNPGFNFIPLLTVGDQVPLIEGTVGNYRVVPGRTFAMTGIPDGMGLFETKDNYYVFLNHEIAAVNTQGNPITSDISPTVPGRIQGARVSLFVFDKNWNPIGGKNLIERVVDNTGEFVLNTSKGTYVNPANGREFSLTRLCSAYLAESGFVDAKGQSIPVYFIPEETTTNSTTGESPSRSWAVLPDGVAIGLDGFGRFARENTISASQYRATNSERTVLFSTEDFSNGEVYMFVGQQTAQDPNGFKDGQLYVLKVDGYDNETLPEGIRTKATWTPVPKDVALDTTGKVLSDWVDASGRSTNFRRPEDIAEDPNNPGTFYFVTTGTNDKAGGGKATTAAEAENPYGRMYRFSLNPTDPTGPISNFETILIGGLDTGVSYDNIVVDTKGQIMIQEDETAFGAEVMRTRAREAGMWLYDIRTDKVTFVAELDESAAGEEFDNTSEPGQWETSGIVEVGKGRNFYLFDVQAHSITDRETMKGNHVEGGQLIMAMWQGPDRLTAKGNELVFGYGGNDSIDASGGTGNNTLFGGQGNDTIIGGTKDLISGDKGNDLLLAGKACTLYGGQGSDYINASTGAGGNVLYGGQDSDTMIGGSGDRIFGDKGNDVLYAGTGSNTLTGGEGKDQFWIVNAVLPTAASTITDFKAGTDVIGINGLGINNSSSLTITQKGGDVVISYLSKDLAIVNGVQVSVLSNTSFAFG</sequence>
<dbReference type="EMBL" id="BLAY01000051">
    <property type="protein sequence ID" value="GET38757.1"/>
    <property type="molecule type" value="Genomic_DNA"/>
</dbReference>
<name>A0AAV3XGZ9_9CYAN</name>
<organism evidence="3 4">
    <name type="scientific">Microseira wollei NIES-4236</name>
    <dbReference type="NCBI Taxonomy" id="2530354"/>
    <lineage>
        <taxon>Bacteria</taxon>
        <taxon>Bacillati</taxon>
        <taxon>Cyanobacteriota</taxon>
        <taxon>Cyanophyceae</taxon>
        <taxon>Oscillatoriophycideae</taxon>
        <taxon>Aerosakkonematales</taxon>
        <taxon>Aerosakkonemataceae</taxon>
        <taxon>Microseira</taxon>
    </lineage>
</organism>
<dbReference type="InterPro" id="IPR011049">
    <property type="entry name" value="Serralysin-like_metalloprot_C"/>
</dbReference>
<keyword evidence="4" id="KW-1185">Reference proteome</keyword>
<dbReference type="Pfam" id="PF05787">
    <property type="entry name" value="PhoX"/>
    <property type="match status" value="1"/>
</dbReference>
<dbReference type="PANTHER" id="PTHR38340:SF1">
    <property type="entry name" value="S-LAYER PROTEIN"/>
    <property type="match status" value="1"/>
</dbReference>
<dbReference type="GO" id="GO:0005509">
    <property type="term" value="F:calcium ion binding"/>
    <property type="evidence" value="ECO:0007669"/>
    <property type="project" value="InterPro"/>
</dbReference>
<dbReference type="AlphaFoldDB" id="A0AAV3XGZ9"/>
<dbReference type="SUPFAM" id="SSF51120">
    <property type="entry name" value="beta-Roll"/>
    <property type="match status" value="1"/>
</dbReference>
<gene>
    <name evidence="3" type="ORF">MiSe_35160</name>
</gene>
<reference evidence="3" key="1">
    <citation type="submission" date="2019-10" db="EMBL/GenBank/DDBJ databases">
        <title>Draft genome sequece of Microseira wollei NIES-4236.</title>
        <authorList>
            <person name="Yamaguchi H."/>
            <person name="Suzuki S."/>
            <person name="Kawachi M."/>
        </authorList>
    </citation>
    <scope>NUCLEOTIDE SEQUENCE</scope>
    <source>
        <strain evidence="3">NIES-4236</strain>
    </source>
</reference>
<dbReference type="InterPro" id="IPR008557">
    <property type="entry name" value="PhoX"/>
</dbReference>